<gene>
    <name evidence="1" type="ORF">FCALED_LOCUS8374</name>
</gene>
<dbReference type="AlphaFoldDB" id="A0A9N9GEE6"/>
<comment type="caution">
    <text evidence="1">The sequence shown here is derived from an EMBL/GenBank/DDBJ whole genome shotgun (WGS) entry which is preliminary data.</text>
</comment>
<protein>
    <submittedName>
        <fullName evidence="1">4508_t:CDS:1</fullName>
    </submittedName>
</protein>
<feature type="non-terminal residue" evidence="1">
    <location>
        <position position="1"/>
    </location>
</feature>
<dbReference type="Proteomes" id="UP000789570">
    <property type="component" value="Unassembled WGS sequence"/>
</dbReference>
<organism evidence="1 2">
    <name type="scientific">Funneliformis caledonium</name>
    <dbReference type="NCBI Taxonomy" id="1117310"/>
    <lineage>
        <taxon>Eukaryota</taxon>
        <taxon>Fungi</taxon>
        <taxon>Fungi incertae sedis</taxon>
        <taxon>Mucoromycota</taxon>
        <taxon>Glomeromycotina</taxon>
        <taxon>Glomeromycetes</taxon>
        <taxon>Glomerales</taxon>
        <taxon>Glomeraceae</taxon>
        <taxon>Funneliformis</taxon>
    </lineage>
</organism>
<evidence type="ECO:0000313" key="2">
    <source>
        <dbReference type="Proteomes" id="UP000789570"/>
    </source>
</evidence>
<proteinExistence type="predicted"/>
<evidence type="ECO:0000313" key="1">
    <source>
        <dbReference type="EMBL" id="CAG8596524.1"/>
    </source>
</evidence>
<dbReference type="EMBL" id="CAJVPQ010002420">
    <property type="protein sequence ID" value="CAG8596524.1"/>
    <property type="molecule type" value="Genomic_DNA"/>
</dbReference>
<name>A0A9N9GEE6_9GLOM</name>
<accession>A0A9N9GEE6</accession>
<sequence length="44" mass="5197">TYNMFAWQNSFLQLAKVDSLPFDGRVKRALTFDMNLLWNRTSTV</sequence>
<reference evidence="1" key="1">
    <citation type="submission" date="2021-06" db="EMBL/GenBank/DDBJ databases">
        <authorList>
            <person name="Kallberg Y."/>
            <person name="Tangrot J."/>
            <person name="Rosling A."/>
        </authorList>
    </citation>
    <scope>NUCLEOTIDE SEQUENCE</scope>
    <source>
        <strain evidence="1">UK204</strain>
    </source>
</reference>
<keyword evidence="2" id="KW-1185">Reference proteome</keyword>